<name>B7EBU9_ORYSJ</name>
<dbReference type="EMBL" id="AK066159">
    <property type="protein sequence ID" value="BAG89846.1"/>
    <property type="molecule type" value="mRNA"/>
</dbReference>
<sequence length="70" mass="8014">MISCLSQILKIAGSILFLMLFVTASVMTQVVQIPLYLFKSNPMMQTLYLVYCKRTQCILCFEAIDSQIRT</sequence>
<protein>
    <submittedName>
        <fullName evidence="2">cDNA clone:J013051A10, full insert sequence</fullName>
    </submittedName>
</protein>
<accession>B7EBU9</accession>
<keyword evidence="1" id="KW-0812">Transmembrane</keyword>
<keyword evidence="1" id="KW-0472">Membrane</keyword>
<keyword evidence="1" id="KW-1133">Transmembrane helix</keyword>
<evidence type="ECO:0000313" key="2">
    <source>
        <dbReference type="EMBL" id="BAG89846.1"/>
    </source>
</evidence>
<feature type="transmembrane region" description="Helical" evidence="1">
    <location>
        <begin position="15"/>
        <end position="38"/>
    </location>
</feature>
<evidence type="ECO:0000256" key="1">
    <source>
        <dbReference type="SAM" id="Phobius"/>
    </source>
</evidence>
<dbReference type="AlphaFoldDB" id="B7EBU9"/>
<reference evidence="2" key="1">
    <citation type="journal article" date="2003" name="Science">
        <title>Collection, Mapping, and Annotation of Over 28,000 cDNA Clones from japonica Rice.</title>
        <authorList>
            <person name="Kikuchi S."/>
            <person name="Satoh K."/>
            <person name="Nagata T."/>
            <person name="Kawagashira N."/>
            <person name="Doi K."/>
            <person name="Kishimoto N."/>
            <person name="Yazaki J."/>
            <person name="Ishikawa M."/>
            <person name="Yamada H."/>
            <person name="Ooka H."/>
            <person name="Hotta I."/>
            <person name="Kojima K."/>
            <person name="Namiki T."/>
            <person name="Ohneda E."/>
            <person name="Yahagi W."/>
            <person name="Suzuki K."/>
            <person name="Li C."/>
            <person name="Ohtsuki K."/>
            <person name="Shishiki T."/>
            <person name="Otomo Y."/>
            <person name="Murakami K."/>
            <person name="Iida Y."/>
            <person name="Sugano S."/>
            <person name="Fujimura T."/>
            <person name="Suzuki Y."/>
            <person name="Tsunoda Y."/>
            <person name="Kurosaki T."/>
            <person name="Kodama T."/>
            <person name="Masuda H."/>
            <person name="Kobayashi M."/>
            <person name="Xie Q."/>
            <person name="Lu M."/>
            <person name="Narikawa R."/>
            <person name="Sugiyama A."/>
            <person name="Mizuno K."/>
            <person name="Yokomizo S."/>
            <person name="Niikura J."/>
            <person name="Ikeda R."/>
            <person name="Ishibiki J."/>
            <person name="Kawamata M."/>
            <person name="Yoshimura A."/>
            <person name="Miura J."/>
            <person name="Kusumegi T."/>
            <person name="Oka M."/>
            <person name="Ryu R."/>
            <person name="Ueda M."/>
            <person name="Matsubara K."/>
            <person name="Kawai J."/>
            <person name="Carninci P."/>
            <person name="Adachi J."/>
            <person name="Aizawa K."/>
            <person name="Arakawa T."/>
            <person name="Fukuda S."/>
            <person name="Hara A."/>
            <person name="Hashidume W."/>
            <person name="Hayatsu N."/>
            <person name="Imotani K."/>
            <person name="Ishii Y."/>
            <person name="Itoh M."/>
            <person name="Kagawa I."/>
            <person name="Kondo S."/>
            <person name="Konno H."/>
            <person name="Miyazaki A."/>
            <person name="Osato N."/>
            <person name="Ota Y."/>
            <person name="Saito R."/>
            <person name="Sasaki D."/>
            <person name="Sato K."/>
            <person name="Shibata K."/>
            <person name="Shinagawa A."/>
            <person name="Shiraki T."/>
            <person name="Yoshino M."/>
            <person name="Hayashizaki Y."/>
        </authorList>
    </citation>
    <scope>NUCLEOTIDE SEQUENCE</scope>
</reference>
<organism evidence="2">
    <name type="scientific">Oryza sativa subsp. japonica</name>
    <name type="common">Rice</name>
    <dbReference type="NCBI Taxonomy" id="39947"/>
    <lineage>
        <taxon>Eukaryota</taxon>
        <taxon>Viridiplantae</taxon>
        <taxon>Streptophyta</taxon>
        <taxon>Embryophyta</taxon>
        <taxon>Tracheophyta</taxon>
        <taxon>Spermatophyta</taxon>
        <taxon>Magnoliopsida</taxon>
        <taxon>Liliopsida</taxon>
        <taxon>Poales</taxon>
        <taxon>Poaceae</taxon>
        <taxon>BOP clade</taxon>
        <taxon>Oryzoideae</taxon>
        <taxon>Oryzeae</taxon>
        <taxon>Oryzinae</taxon>
        <taxon>Oryza</taxon>
        <taxon>Oryza sativa</taxon>
    </lineage>
</organism>
<proteinExistence type="evidence at transcript level"/>